<sequence>MAYEYSVSSLIFNSSSSLSPLDRSLLNISFSGQFRRPCYSIKTEMPESIRKYLTDEQKAMLAERELQRKSATSNTPAADGPACGSHGTSFDRYGNIGLGRPSISNSVTLKTNTKMSTETHMNTNTVSKHGDTDIPAKNKTKSYSALGLGRPALTNTATGSVNKILATDNKLEANKASSKKATIGGLGIGLPSTCGSRRPKRHNRRLSTSTMFKTARFARRRLFTIPEEGLEMARFSPRRSPKVKEFDMRKVHIGMILV</sequence>
<protein>
    <submittedName>
        <fullName evidence="2">Uncharacterized protein</fullName>
    </submittedName>
</protein>
<evidence type="ECO:0000313" key="3">
    <source>
        <dbReference type="Proteomes" id="UP001383192"/>
    </source>
</evidence>
<organism evidence="2 3">
    <name type="scientific">Paramarasmius palmivorus</name>
    <dbReference type="NCBI Taxonomy" id="297713"/>
    <lineage>
        <taxon>Eukaryota</taxon>
        <taxon>Fungi</taxon>
        <taxon>Dikarya</taxon>
        <taxon>Basidiomycota</taxon>
        <taxon>Agaricomycotina</taxon>
        <taxon>Agaricomycetes</taxon>
        <taxon>Agaricomycetidae</taxon>
        <taxon>Agaricales</taxon>
        <taxon>Marasmiineae</taxon>
        <taxon>Marasmiaceae</taxon>
        <taxon>Paramarasmius</taxon>
    </lineage>
</organism>
<gene>
    <name evidence="2" type="ORF">VNI00_006451</name>
</gene>
<reference evidence="2 3" key="1">
    <citation type="submission" date="2024-01" db="EMBL/GenBank/DDBJ databases">
        <title>A draft genome for a cacao thread blight-causing isolate of Paramarasmius palmivorus.</title>
        <authorList>
            <person name="Baruah I.K."/>
            <person name="Bukari Y."/>
            <person name="Amoako-Attah I."/>
            <person name="Meinhardt L.W."/>
            <person name="Bailey B.A."/>
            <person name="Cohen S.P."/>
        </authorList>
    </citation>
    <scope>NUCLEOTIDE SEQUENCE [LARGE SCALE GENOMIC DNA]</scope>
    <source>
        <strain evidence="2 3">GH-12</strain>
    </source>
</reference>
<dbReference type="EMBL" id="JAYKXP010000019">
    <property type="protein sequence ID" value="KAK7047683.1"/>
    <property type="molecule type" value="Genomic_DNA"/>
</dbReference>
<comment type="caution">
    <text evidence="2">The sequence shown here is derived from an EMBL/GenBank/DDBJ whole genome shotgun (WGS) entry which is preliminary data.</text>
</comment>
<name>A0AAW0D5F8_9AGAR</name>
<accession>A0AAW0D5F8</accession>
<evidence type="ECO:0000256" key="1">
    <source>
        <dbReference type="SAM" id="MobiDB-lite"/>
    </source>
</evidence>
<proteinExistence type="predicted"/>
<evidence type="ECO:0000313" key="2">
    <source>
        <dbReference type="EMBL" id="KAK7047683.1"/>
    </source>
</evidence>
<keyword evidence="3" id="KW-1185">Reference proteome</keyword>
<dbReference type="AlphaFoldDB" id="A0AAW0D5F8"/>
<dbReference type="Proteomes" id="UP001383192">
    <property type="component" value="Unassembled WGS sequence"/>
</dbReference>
<feature type="region of interest" description="Disordered" evidence="1">
    <location>
        <begin position="64"/>
        <end position="86"/>
    </location>
</feature>